<dbReference type="OrthoDB" id="5499987at2"/>
<keyword evidence="1" id="KW-1133">Transmembrane helix</keyword>
<dbReference type="PANTHER" id="PTHR38454:SF1">
    <property type="entry name" value="INTEGRAL MEMBRANE PROTEIN"/>
    <property type="match status" value="1"/>
</dbReference>
<accession>A0A250IT90</accession>
<keyword evidence="1" id="KW-0472">Membrane</keyword>
<protein>
    <recommendedName>
        <fullName evidence="4">YfhO family protein</fullName>
    </recommendedName>
</protein>
<dbReference type="Proteomes" id="UP000217289">
    <property type="component" value="Chromosome"/>
</dbReference>
<feature type="transmembrane region" description="Helical" evidence="1">
    <location>
        <begin position="87"/>
        <end position="111"/>
    </location>
</feature>
<dbReference type="RefSeq" id="WP_095982355.1">
    <property type="nucleotide sequence ID" value="NZ_CP022163.1"/>
</dbReference>
<evidence type="ECO:0008006" key="4">
    <source>
        <dbReference type="Google" id="ProtNLM"/>
    </source>
</evidence>
<feature type="transmembrane region" description="Helical" evidence="1">
    <location>
        <begin position="473"/>
        <end position="493"/>
    </location>
</feature>
<feature type="transmembrane region" description="Helical" evidence="1">
    <location>
        <begin position="221"/>
        <end position="243"/>
    </location>
</feature>
<keyword evidence="1" id="KW-0812">Transmembrane</keyword>
<proteinExistence type="predicted"/>
<evidence type="ECO:0000256" key="1">
    <source>
        <dbReference type="SAM" id="Phobius"/>
    </source>
</evidence>
<organism evidence="2 3">
    <name type="scientific">Melittangium boletus DSM 14713</name>
    <dbReference type="NCBI Taxonomy" id="1294270"/>
    <lineage>
        <taxon>Bacteria</taxon>
        <taxon>Pseudomonadati</taxon>
        <taxon>Myxococcota</taxon>
        <taxon>Myxococcia</taxon>
        <taxon>Myxococcales</taxon>
        <taxon>Cystobacterineae</taxon>
        <taxon>Archangiaceae</taxon>
        <taxon>Melittangium</taxon>
    </lineage>
</organism>
<evidence type="ECO:0000313" key="3">
    <source>
        <dbReference type="Proteomes" id="UP000217289"/>
    </source>
</evidence>
<feature type="transmembrane region" description="Helical" evidence="1">
    <location>
        <begin position="368"/>
        <end position="387"/>
    </location>
</feature>
<dbReference type="InterPro" id="IPR018580">
    <property type="entry name" value="Uncharacterised_YfhO"/>
</dbReference>
<gene>
    <name evidence="2" type="ORF">MEBOL_007965</name>
</gene>
<feature type="transmembrane region" description="Helical" evidence="1">
    <location>
        <begin position="445"/>
        <end position="466"/>
    </location>
</feature>
<feature type="transmembrane region" description="Helical" evidence="1">
    <location>
        <begin position="762"/>
        <end position="784"/>
    </location>
</feature>
<evidence type="ECO:0000313" key="2">
    <source>
        <dbReference type="EMBL" id="ATB34462.1"/>
    </source>
</evidence>
<dbReference type="Pfam" id="PF09586">
    <property type="entry name" value="YfhO"/>
    <property type="match status" value="1"/>
</dbReference>
<dbReference type="AlphaFoldDB" id="A0A250IT90"/>
<feature type="transmembrane region" description="Helical" evidence="1">
    <location>
        <begin position="299"/>
        <end position="319"/>
    </location>
</feature>
<keyword evidence="3" id="KW-1185">Reference proteome</keyword>
<feature type="transmembrane region" description="Helical" evidence="1">
    <location>
        <begin position="123"/>
        <end position="141"/>
    </location>
</feature>
<dbReference type="PANTHER" id="PTHR38454">
    <property type="entry name" value="INTEGRAL MEMBRANE PROTEIN-RELATED"/>
    <property type="match status" value="1"/>
</dbReference>
<feature type="transmembrane region" description="Helical" evidence="1">
    <location>
        <begin position="399"/>
        <end position="417"/>
    </location>
</feature>
<feature type="transmembrane region" description="Helical" evidence="1">
    <location>
        <begin position="326"/>
        <end position="348"/>
    </location>
</feature>
<reference evidence="2 3" key="1">
    <citation type="submission" date="2017-06" db="EMBL/GenBank/DDBJ databases">
        <authorList>
            <person name="Kim H.J."/>
            <person name="Triplett B.A."/>
        </authorList>
    </citation>
    <scope>NUCLEOTIDE SEQUENCE [LARGE SCALE GENOMIC DNA]</scope>
    <source>
        <strain evidence="2 3">DSM 14713</strain>
    </source>
</reference>
<name>A0A250IT90_9BACT</name>
<dbReference type="EMBL" id="CP022163">
    <property type="protein sequence ID" value="ATB34462.1"/>
    <property type="molecule type" value="Genomic_DNA"/>
</dbReference>
<dbReference type="KEGG" id="mbd:MEBOL_007965"/>
<sequence>MPLPAPTRSRLAVVFATLAIPLLYFHRATFTDKVFIARDILRVYYPLKKYWVERVSQFQFPEWYPYDGLGQPYPGMLISGAFHPTNLLYLLLPLETALKLITLGAYVAALAGTYRFARLWGQGRGAALLAGLTYALSGYLVCISNNLLYLMAAATFPWALWGAERFLREPSARRAAAAAVPLCLVLLSGDPQSFALCNGALLGLVLLRPRRSEIARAVPRALLLIALGVLLSSVQILPVLGVLGDAQPTAATLEKATSFSFHPLRLLELALGPLFLDPNTGSAPLALADELLQSGMQTLWVDSVHLGAPALVLLGVALWVHRREPLTWKVAGGALLVLALAMARHLPFYGWLYRWMPFWNSFRYPEKLLPYFLFACALGVGAGGEAVRRGLVPARRLGQVVLGLAAGWGVLLLGEWGTRWFSDGVIRGLWARAQPEVLEMLQGNFLLAAGSAAGMLAVMGGVLLWVSIPERRAGLLIALQLAVLFLANEHLYLVTYPDVLHQPTSMVDAILRSERDAGAGRPRVYAAVPKFKQEQVPEGLERIDITSINSVTILEPDTPALWNLESALSYLPTVSSRYFSLEDRLGAMELLLGRFAGLFHVRYVVVQASEYAKAGGNADVVVAEEPRFNAVLLRNPRVLPRAYLATPVCEPDVDAARARVFSRAFQPGRQVVLECPPGAPEDAPPAGDEPGQVRFVRYTPEHVELDVEARRSTVLVLNDAWYSGWSATVDGQPAPILPANVAVRGLRLPAGTHRVTFTYQAAGLRLGAGLSLGGLALLALALWYERRERSG</sequence>